<dbReference type="InterPro" id="IPR021457">
    <property type="entry name" value="DUF3108"/>
</dbReference>
<comment type="caution">
    <text evidence="1">The sequence shown here is derived from an EMBL/GenBank/DDBJ whole genome shotgun (WGS) entry which is preliminary data.</text>
</comment>
<accession>A0A0N0ZVC8</accession>
<dbReference type="Pfam" id="PF11306">
    <property type="entry name" value="DUF3108"/>
    <property type="match status" value="1"/>
</dbReference>
<dbReference type="AlphaFoldDB" id="A0A0N0ZVC8"/>
<dbReference type="Proteomes" id="UP000037953">
    <property type="component" value="Unassembled WGS sequence"/>
</dbReference>
<evidence type="ECO:0000313" key="2">
    <source>
        <dbReference type="Proteomes" id="UP000037953"/>
    </source>
</evidence>
<evidence type="ECO:0008006" key="3">
    <source>
        <dbReference type="Google" id="ProtNLM"/>
    </source>
</evidence>
<organism evidence="1 2">
    <name type="scientific">Chryseobacterium indologenes</name>
    <name type="common">Flavobacterium indologenes</name>
    <dbReference type="NCBI Taxonomy" id="253"/>
    <lineage>
        <taxon>Bacteria</taxon>
        <taxon>Pseudomonadati</taxon>
        <taxon>Bacteroidota</taxon>
        <taxon>Flavobacteriia</taxon>
        <taxon>Flavobacteriales</taxon>
        <taxon>Weeksellaceae</taxon>
        <taxon>Chryseobacterium group</taxon>
        <taxon>Chryseobacterium</taxon>
    </lineage>
</organism>
<reference evidence="2" key="2">
    <citation type="submission" date="2015-09" db="EMBL/GenBank/DDBJ databases">
        <title>Draft genome sequence of a multidrug-resistant Chryseobacterium indologenes isolate from Malaysia.</title>
        <authorList>
            <person name="Yu C.Y."/>
            <person name="Ang G.Y."/>
            <person name="Chan K.-G."/>
        </authorList>
    </citation>
    <scope>NUCLEOTIDE SEQUENCE [LARGE SCALE GENOMIC DNA]</scope>
    <source>
        <strain evidence="2">CI_885</strain>
    </source>
</reference>
<reference evidence="1 2" key="1">
    <citation type="journal article" date="2015" name="Genom Data">
        <title>Draft genome sequence of a multidrug-resistant Chryseobacterium indologenes isolate from Malaysia.</title>
        <authorList>
            <person name="Yu C.Y."/>
            <person name="Ang G.Y."/>
            <person name="Cheng H.J."/>
            <person name="Cheong Y.M."/>
            <person name="Yin W.F."/>
            <person name="Chan K.G."/>
        </authorList>
    </citation>
    <scope>NUCLEOTIDE SEQUENCE [LARGE SCALE GENOMIC DNA]</scope>
    <source>
        <strain evidence="1 2">CI_885</strain>
    </source>
</reference>
<evidence type="ECO:0000313" key="1">
    <source>
        <dbReference type="EMBL" id="KPE51906.1"/>
    </source>
</evidence>
<name>A0A0N0ZVC8_CHRID</name>
<gene>
    <name evidence="1" type="ORF">AOB46_06680</name>
</gene>
<sequence>MKNFLFLLIISSANLFSQSLLTPKQNKIDPKLIKDETSEFSWYAENAGNKMEIGSIINELKKINKTDLLIKTTVKMKQMEGSWVDSTIVKTTDFQPVYHSSYNPMRDMVLKSGKNKITGYYLDKKTQQKETIDLPGENYFDSSSYPALLRYLPLKENYTAELSVFDYNPRAKKGIIKAYILDTQKADLNGKKVWAVKTTDDISDKTSTTTYYIDPETRKVLKQEINMGGRNMIMEPVQQ</sequence>
<proteinExistence type="predicted"/>
<protein>
    <recommendedName>
        <fullName evidence="3">Outer membrane lipoprotein-sorting protein</fullName>
    </recommendedName>
</protein>
<dbReference type="RefSeq" id="WP_062697570.1">
    <property type="nucleotide sequence ID" value="NZ_LJOD01000003.1"/>
</dbReference>
<dbReference type="EMBL" id="LJOD01000003">
    <property type="protein sequence ID" value="KPE51906.1"/>
    <property type="molecule type" value="Genomic_DNA"/>
</dbReference>
<dbReference type="OrthoDB" id="756873at2"/>
<dbReference type="PATRIC" id="fig|253.9.peg.3014"/>